<comment type="subcellular location">
    <subcellularLocation>
        <location evidence="2">Cell membrane</location>
        <topology evidence="2">Multi-pass membrane protein</topology>
    </subcellularLocation>
</comment>
<evidence type="ECO:0000256" key="2">
    <source>
        <dbReference type="PIRNR" id="PIRNR016661"/>
    </source>
</evidence>
<dbReference type="PANTHER" id="PTHR34295:SF1">
    <property type="entry name" value="BIOTIN TRANSPORTER BIOY"/>
    <property type="match status" value="1"/>
</dbReference>
<feature type="transmembrane region" description="Helical" evidence="3">
    <location>
        <begin position="152"/>
        <end position="174"/>
    </location>
</feature>
<protein>
    <recommendedName>
        <fullName evidence="2">Biotin transporter</fullName>
    </recommendedName>
</protein>
<dbReference type="EMBL" id="JAAITS010000024">
    <property type="protein sequence ID" value="NSG85682.1"/>
    <property type="molecule type" value="Genomic_DNA"/>
</dbReference>
<dbReference type="RefSeq" id="WP_148463559.1">
    <property type="nucleotide sequence ID" value="NZ_JAAIPU010000006.1"/>
</dbReference>
<name>A0ABX2H676_9FIRM</name>
<dbReference type="Pfam" id="PF02632">
    <property type="entry name" value="BioY"/>
    <property type="match status" value="1"/>
</dbReference>
<reference evidence="4 5" key="1">
    <citation type="journal article" date="2020" name="Cell Host Microbe">
        <title>Functional and Genomic Variation between Human-Derived Isolates of Lachnospiraceae Reveals Inter- and Intra-Species Diversity.</title>
        <authorList>
            <person name="Sorbara M.T."/>
            <person name="Littmann E.R."/>
            <person name="Fontana E."/>
            <person name="Moody T.U."/>
            <person name="Kohout C.E."/>
            <person name="Gjonbalaj M."/>
            <person name="Eaton V."/>
            <person name="Seok R."/>
            <person name="Leiner I.M."/>
            <person name="Pamer E.G."/>
        </authorList>
    </citation>
    <scope>NUCLEOTIDE SEQUENCE [LARGE SCALE GENOMIC DNA]</scope>
    <source>
        <strain evidence="4 5">MSK.17.74</strain>
    </source>
</reference>
<evidence type="ECO:0000256" key="3">
    <source>
        <dbReference type="SAM" id="Phobius"/>
    </source>
</evidence>
<feature type="transmembrane region" description="Helical" evidence="3">
    <location>
        <begin position="118"/>
        <end position="140"/>
    </location>
</feature>
<evidence type="ECO:0000313" key="4">
    <source>
        <dbReference type="EMBL" id="NSG85682.1"/>
    </source>
</evidence>
<feature type="transmembrane region" description="Helical" evidence="3">
    <location>
        <begin position="92"/>
        <end position="111"/>
    </location>
</feature>
<evidence type="ECO:0000313" key="5">
    <source>
        <dbReference type="Proteomes" id="UP001644719"/>
    </source>
</evidence>
<dbReference type="InterPro" id="IPR003784">
    <property type="entry name" value="BioY"/>
</dbReference>
<keyword evidence="2 3" id="KW-0472">Membrane</keyword>
<dbReference type="PIRSF" id="PIRSF016661">
    <property type="entry name" value="BioY"/>
    <property type="match status" value="1"/>
</dbReference>
<keyword evidence="3" id="KW-0812">Transmembrane</keyword>
<keyword evidence="3" id="KW-1133">Transmembrane helix</keyword>
<comment type="caution">
    <text evidence="4">The sequence shown here is derived from an EMBL/GenBank/DDBJ whole genome shotgun (WGS) entry which is preliminary data.</text>
</comment>
<dbReference type="Gene3D" id="1.10.1760.20">
    <property type="match status" value="1"/>
</dbReference>
<feature type="transmembrane region" description="Helical" evidence="3">
    <location>
        <begin position="12"/>
        <end position="32"/>
    </location>
</feature>
<proteinExistence type="inferred from homology"/>
<keyword evidence="5" id="KW-1185">Reference proteome</keyword>
<dbReference type="Proteomes" id="UP001644719">
    <property type="component" value="Unassembled WGS sequence"/>
</dbReference>
<feature type="transmembrane region" description="Helical" evidence="3">
    <location>
        <begin position="61"/>
        <end position="86"/>
    </location>
</feature>
<dbReference type="PANTHER" id="PTHR34295">
    <property type="entry name" value="BIOTIN TRANSPORTER BIOY"/>
    <property type="match status" value="1"/>
</dbReference>
<sequence length="185" mass="19835">MSTVTATKTKTYDLAYIAIFAVLIAICSWISIPMTVPFTLQTFGVFMAVGVLGGKRGSLAVLVYILLGAIGVPVFAGFSGGLGILLNNTGGYIIGFLFSALVMWAMESLWGKKPVIQILSMVVGLIVCYAMGTIWFMVVYTRTSGAVGLGTVLGWCVIPFIIPDLVKIALAFVLSRRVRKLVPMQ</sequence>
<organism evidence="4 5">
    <name type="scientific">Blautia faecis</name>
    <dbReference type="NCBI Taxonomy" id="871665"/>
    <lineage>
        <taxon>Bacteria</taxon>
        <taxon>Bacillati</taxon>
        <taxon>Bacillota</taxon>
        <taxon>Clostridia</taxon>
        <taxon>Lachnospirales</taxon>
        <taxon>Lachnospiraceae</taxon>
        <taxon>Blautia</taxon>
    </lineage>
</organism>
<comment type="similarity">
    <text evidence="1 2">Belongs to the BioY family.</text>
</comment>
<keyword evidence="2" id="KW-0813">Transport</keyword>
<dbReference type="GeneID" id="69513678"/>
<keyword evidence="2" id="KW-1003">Cell membrane</keyword>
<feature type="transmembrane region" description="Helical" evidence="3">
    <location>
        <begin position="38"/>
        <end position="54"/>
    </location>
</feature>
<accession>A0ABX2H676</accession>
<evidence type="ECO:0000256" key="1">
    <source>
        <dbReference type="ARBA" id="ARBA00010692"/>
    </source>
</evidence>
<gene>
    <name evidence="4" type="ORF">G5B17_09590</name>
</gene>